<evidence type="ECO:0000313" key="2">
    <source>
        <dbReference type="EMBL" id="SFB89018.1"/>
    </source>
</evidence>
<dbReference type="Proteomes" id="UP000240042">
    <property type="component" value="Unassembled WGS sequence"/>
</dbReference>
<dbReference type="RefSeq" id="WP_159428210.1">
    <property type="nucleotide sequence ID" value="NZ_FOKY01000016.1"/>
</dbReference>
<dbReference type="EMBL" id="FOKY01000016">
    <property type="protein sequence ID" value="SFB89018.1"/>
    <property type="molecule type" value="Genomic_DNA"/>
</dbReference>
<evidence type="ECO:0000256" key="1">
    <source>
        <dbReference type="SAM" id="Phobius"/>
    </source>
</evidence>
<proteinExistence type="predicted"/>
<feature type="transmembrane region" description="Helical" evidence="1">
    <location>
        <begin position="100"/>
        <end position="117"/>
    </location>
</feature>
<keyword evidence="1" id="KW-1133">Transmembrane helix</keyword>
<feature type="transmembrane region" description="Helical" evidence="1">
    <location>
        <begin position="129"/>
        <end position="148"/>
    </location>
</feature>
<evidence type="ECO:0000313" key="3">
    <source>
        <dbReference type="Proteomes" id="UP000240042"/>
    </source>
</evidence>
<feature type="transmembrane region" description="Helical" evidence="1">
    <location>
        <begin position="160"/>
        <end position="179"/>
    </location>
</feature>
<feature type="transmembrane region" description="Helical" evidence="1">
    <location>
        <begin position="61"/>
        <end position="80"/>
    </location>
</feature>
<accession>A0A1I1EU21</accession>
<reference evidence="3" key="1">
    <citation type="submission" date="2016-10" db="EMBL/GenBank/DDBJ databases">
        <authorList>
            <person name="Varghese N."/>
            <person name="Submissions S."/>
        </authorList>
    </citation>
    <scope>NUCLEOTIDE SEQUENCE [LARGE SCALE GENOMIC DNA]</scope>
    <source>
        <strain evidence="3">ATCC 43811</strain>
    </source>
</reference>
<dbReference type="AlphaFoldDB" id="A0A1I1EU21"/>
<keyword evidence="3" id="KW-1185">Reference proteome</keyword>
<gene>
    <name evidence="2" type="ORF">SAMN02745150_01202</name>
</gene>
<protein>
    <submittedName>
        <fullName evidence="2">Uncharacterized protein</fullName>
    </submittedName>
</protein>
<dbReference type="STRING" id="34097.SAMN02745150_01202"/>
<name>A0A1I1EU21_BREAD</name>
<keyword evidence="1" id="KW-0812">Transmembrane</keyword>
<sequence length="183" mass="21871">MFIIFYNEIKQMITLYRPEAIDIFKSRRNENFMHTVFLNNPAQGSHTLYKISNTYEFIKHYFIYLSHILNSATTLPGLWIERFMPSLLQFFPPFLLSLKLWRFLMLFIIISMITWLKTRNKEILKIFQYFLAGIFTFLLWTLGLNLISTVAASHRSVMTGWIYSYYINIAVAILICKLWETTH</sequence>
<keyword evidence="1" id="KW-0472">Membrane</keyword>
<organism evidence="2 3">
    <name type="scientific">Brevinema andersonii</name>
    <dbReference type="NCBI Taxonomy" id="34097"/>
    <lineage>
        <taxon>Bacteria</taxon>
        <taxon>Pseudomonadati</taxon>
        <taxon>Spirochaetota</taxon>
        <taxon>Spirochaetia</taxon>
        <taxon>Brevinematales</taxon>
        <taxon>Brevinemataceae</taxon>
        <taxon>Brevinema</taxon>
    </lineage>
</organism>